<keyword evidence="1" id="KW-1133">Transmembrane helix</keyword>
<feature type="transmembrane region" description="Helical" evidence="1">
    <location>
        <begin position="35"/>
        <end position="59"/>
    </location>
</feature>
<feature type="transmembrane region" description="Helical" evidence="1">
    <location>
        <begin position="178"/>
        <end position="198"/>
    </location>
</feature>
<feature type="transmembrane region" description="Helical" evidence="1">
    <location>
        <begin position="126"/>
        <end position="144"/>
    </location>
</feature>
<dbReference type="PATRIC" id="fig|1502295.3.peg.631"/>
<dbReference type="AlphaFoldDB" id="A0A087S1Q2"/>
<feature type="transmembrane region" description="Helical" evidence="1">
    <location>
        <begin position="71"/>
        <end position="90"/>
    </location>
</feature>
<protein>
    <submittedName>
        <fullName evidence="2">Uncharacterized protein</fullName>
    </submittedName>
</protein>
<keyword evidence="1" id="KW-0472">Membrane</keyword>
<gene>
    <name evidence="2" type="ORF">AAA799P11_00645</name>
</gene>
<dbReference type="EMBL" id="JOSZ01000006">
    <property type="protein sequence ID" value="KFM19656.1"/>
    <property type="molecule type" value="Genomic_DNA"/>
</dbReference>
<feature type="transmembrane region" description="Helical" evidence="1">
    <location>
        <begin position="102"/>
        <end position="120"/>
    </location>
</feature>
<reference evidence="2 3" key="1">
    <citation type="submission" date="2014-06" db="EMBL/GenBank/DDBJ databases">
        <authorList>
            <person name="Ngugi D.K."/>
            <person name="Blom J."/>
            <person name="Alam I."/>
            <person name="Rashid M."/>
            <person name="Baalawi W."/>
            <person name="Zhang G."/>
            <person name="Hikmawan T."/>
            <person name="Guan Y."/>
            <person name="Antunes A."/>
            <person name="Siam R."/>
            <person name="El-Dorry H."/>
            <person name="Bajic V."/>
            <person name="Stingl U."/>
        </authorList>
    </citation>
    <scope>NUCLEOTIDE SEQUENCE [LARGE SCALE GENOMIC DNA]</scope>
    <source>
        <strain evidence="2">SCGC AAA799-P11</strain>
    </source>
</reference>
<feature type="transmembrane region" description="Helical" evidence="1">
    <location>
        <begin position="151"/>
        <end position="172"/>
    </location>
</feature>
<accession>A0A087S1Q2</accession>
<keyword evidence="1" id="KW-0812">Transmembrane</keyword>
<evidence type="ECO:0000313" key="2">
    <source>
        <dbReference type="EMBL" id="KFM19656.1"/>
    </source>
</evidence>
<feature type="transmembrane region" description="Helical" evidence="1">
    <location>
        <begin position="12"/>
        <end position="28"/>
    </location>
</feature>
<dbReference type="Proteomes" id="UP000029387">
    <property type="component" value="Unassembled WGS sequence"/>
</dbReference>
<keyword evidence="3" id="KW-1185">Reference proteome</keyword>
<sequence length="213" mass="23628">MEFLLENILNLVGFLVGLGIGIMSFIGFRNTGSPTLFRLTIAFFSISLGFFVIWAGYMAEDLVIKAGHLERWVQTLGIAIQTVGYFFIAFSHSIKSFFPKSSYFRSVGILPFFLVSSVQLEHLFRSVSFILLAYGAIETMLSYIDNKNKGAISVSVGLALLALGEFLGWYSFVFPESILYTVSMVIKIGGLIALFIPVSKVPLTKIKFDEGLE</sequence>
<evidence type="ECO:0000256" key="1">
    <source>
        <dbReference type="SAM" id="Phobius"/>
    </source>
</evidence>
<comment type="caution">
    <text evidence="2">The sequence shown here is derived from an EMBL/GenBank/DDBJ whole genome shotgun (WGS) entry which is preliminary data.</text>
</comment>
<proteinExistence type="predicted"/>
<name>A0A087S1Q2_9ARCH</name>
<evidence type="ECO:0000313" key="3">
    <source>
        <dbReference type="Proteomes" id="UP000029387"/>
    </source>
</evidence>
<organism evidence="2 3">
    <name type="scientific">Marine Group I thaumarchaeote SCGC AAA799-P11</name>
    <dbReference type="NCBI Taxonomy" id="1502295"/>
    <lineage>
        <taxon>Archaea</taxon>
        <taxon>Nitrososphaerota</taxon>
        <taxon>Marine Group I</taxon>
    </lineage>
</organism>